<dbReference type="PANTHER" id="PTHR30061:SF50">
    <property type="entry name" value="MALTOSE_MALTODEXTRIN-BINDING PERIPLASMIC PROTEIN"/>
    <property type="match status" value="1"/>
</dbReference>
<evidence type="ECO:0000313" key="6">
    <source>
        <dbReference type="Proteomes" id="UP000245469"/>
    </source>
</evidence>
<evidence type="ECO:0000313" key="5">
    <source>
        <dbReference type="EMBL" id="PWJ50236.1"/>
    </source>
</evidence>
<name>A0A315ZX68_9ACTN</name>
<dbReference type="InterPro" id="IPR006059">
    <property type="entry name" value="SBP"/>
</dbReference>
<dbReference type="Pfam" id="PF01547">
    <property type="entry name" value="SBP_bac_1"/>
    <property type="match status" value="1"/>
</dbReference>
<dbReference type="EMBL" id="QGDQ01000023">
    <property type="protein sequence ID" value="PWJ50236.1"/>
    <property type="molecule type" value="Genomic_DNA"/>
</dbReference>
<dbReference type="GO" id="GO:0015768">
    <property type="term" value="P:maltose transport"/>
    <property type="evidence" value="ECO:0007669"/>
    <property type="project" value="TreeGrafter"/>
</dbReference>
<protein>
    <submittedName>
        <fullName evidence="5">Carbohydrate ABC transporter substrate-binding protein (CUT1 family)</fullName>
    </submittedName>
</protein>
<comment type="similarity">
    <text evidence="1">Belongs to the bacterial solute-binding protein 1 family.</text>
</comment>
<dbReference type="SUPFAM" id="SSF53850">
    <property type="entry name" value="Periplasmic binding protein-like II"/>
    <property type="match status" value="1"/>
</dbReference>
<proteinExistence type="inferred from homology"/>
<dbReference type="PROSITE" id="PS51257">
    <property type="entry name" value="PROKAR_LIPOPROTEIN"/>
    <property type="match status" value="1"/>
</dbReference>
<dbReference type="GO" id="GO:0042956">
    <property type="term" value="P:maltodextrin transmembrane transport"/>
    <property type="evidence" value="ECO:0007669"/>
    <property type="project" value="TreeGrafter"/>
</dbReference>
<reference evidence="5 6" key="1">
    <citation type="submission" date="2018-03" db="EMBL/GenBank/DDBJ databases">
        <title>Genomic Encyclopedia of Archaeal and Bacterial Type Strains, Phase II (KMG-II): from individual species to whole genera.</title>
        <authorList>
            <person name="Goeker M."/>
        </authorList>
    </citation>
    <scope>NUCLEOTIDE SEQUENCE [LARGE SCALE GENOMIC DNA]</scope>
    <source>
        <strain evidence="5 6">DSM 44889</strain>
    </source>
</reference>
<gene>
    <name evidence="5" type="ORF">BXY45_12346</name>
</gene>
<sequence>MRRTRRLAAAAALVVASLLMTGCGRSDESAAGPAEATALGSGKASGTVTLWAMGTEGELLPEFVKTFEQENPGVDVEVTAIPWDAAHNKFQTAIAGGQTPDMAMMGSTWMTDFGSAFATVPTDLDTSGFFPGAVQSTQVNGRAAGVPWYVDTRVLYYRTDLAAAAGWTKPPATWDELHQMASDMKSKAGAEWGIRMPAGNDSYQGSLWMPLSNGATLTDGSKWTLDTPQQVEAYEYYNSFFTDKLSNPDTDISPGAAEADFVSGATPMFIEGPFMRSQLAKLGGEGFDQKYASAVLPTKVSSTSFSGGANLVVFDQSKNKDAAWRLVQWLSDPKTQVSWYQTSTDLPASQQAWQDPSLSGDANLAVFGEQLKTAVAPPANPTWTQVAAAGDTELEKIRRGQESVQDGLKALQQQADAIGLG</sequence>
<keyword evidence="3 4" id="KW-0732">Signal</keyword>
<dbReference type="RefSeq" id="WP_211319665.1">
    <property type="nucleotide sequence ID" value="NZ_QGDQ01000023.1"/>
</dbReference>
<dbReference type="Proteomes" id="UP000245469">
    <property type="component" value="Unassembled WGS sequence"/>
</dbReference>
<dbReference type="GO" id="GO:0055052">
    <property type="term" value="C:ATP-binding cassette (ABC) transporter complex, substrate-binding subunit-containing"/>
    <property type="evidence" value="ECO:0007669"/>
    <property type="project" value="TreeGrafter"/>
</dbReference>
<feature type="chain" id="PRO_5038620080" evidence="4">
    <location>
        <begin position="27"/>
        <end position="421"/>
    </location>
</feature>
<keyword evidence="2" id="KW-0813">Transport</keyword>
<comment type="caution">
    <text evidence="5">The sequence shown here is derived from an EMBL/GenBank/DDBJ whole genome shotgun (WGS) entry which is preliminary data.</text>
</comment>
<keyword evidence="6" id="KW-1185">Reference proteome</keyword>
<evidence type="ECO:0000256" key="1">
    <source>
        <dbReference type="ARBA" id="ARBA00008520"/>
    </source>
</evidence>
<evidence type="ECO:0000256" key="2">
    <source>
        <dbReference type="ARBA" id="ARBA00022448"/>
    </source>
</evidence>
<accession>A0A315ZX68</accession>
<dbReference type="GO" id="GO:1901982">
    <property type="term" value="F:maltose binding"/>
    <property type="evidence" value="ECO:0007669"/>
    <property type="project" value="TreeGrafter"/>
</dbReference>
<dbReference type="Gene3D" id="3.40.190.10">
    <property type="entry name" value="Periplasmic binding protein-like II"/>
    <property type="match status" value="2"/>
</dbReference>
<organism evidence="5 6">
    <name type="scientific">Quadrisphaera granulorum</name>
    <dbReference type="NCBI Taxonomy" id="317664"/>
    <lineage>
        <taxon>Bacteria</taxon>
        <taxon>Bacillati</taxon>
        <taxon>Actinomycetota</taxon>
        <taxon>Actinomycetes</taxon>
        <taxon>Kineosporiales</taxon>
        <taxon>Kineosporiaceae</taxon>
        <taxon>Quadrisphaera</taxon>
    </lineage>
</organism>
<feature type="signal peptide" evidence="4">
    <location>
        <begin position="1"/>
        <end position="26"/>
    </location>
</feature>
<evidence type="ECO:0000256" key="3">
    <source>
        <dbReference type="ARBA" id="ARBA00022729"/>
    </source>
</evidence>
<dbReference type="AlphaFoldDB" id="A0A315ZX68"/>
<evidence type="ECO:0000256" key="4">
    <source>
        <dbReference type="SAM" id="SignalP"/>
    </source>
</evidence>
<dbReference type="PANTHER" id="PTHR30061">
    <property type="entry name" value="MALTOSE-BINDING PERIPLASMIC PROTEIN"/>
    <property type="match status" value="1"/>
</dbReference>